<proteinExistence type="predicted"/>
<dbReference type="InterPro" id="IPR011993">
    <property type="entry name" value="PH-like_dom_sf"/>
</dbReference>
<dbReference type="Proteomes" id="UP000268093">
    <property type="component" value="Unassembled WGS sequence"/>
</dbReference>
<evidence type="ECO:0000259" key="3">
    <source>
        <dbReference type="PROSITE" id="PS50018"/>
    </source>
</evidence>
<dbReference type="SMART" id="SM00233">
    <property type="entry name" value="PH"/>
    <property type="match status" value="2"/>
</dbReference>
<evidence type="ECO:0000256" key="2">
    <source>
        <dbReference type="SAM" id="Coils"/>
    </source>
</evidence>
<dbReference type="OrthoDB" id="775356at2759"/>
<comment type="caution">
    <text evidence="4">The sequence shown here is derived from an EMBL/GenBank/DDBJ whole genome shotgun (WGS) entry which is preliminary data.</text>
</comment>
<dbReference type="SMART" id="SM00323">
    <property type="entry name" value="RasGAP"/>
    <property type="match status" value="1"/>
</dbReference>
<dbReference type="GO" id="GO:0005096">
    <property type="term" value="F:GTPase activator activity"/>
    <property type="evidence" value="ECO:0007669"/>
    <property type="project" value="UniProtKB-KW"/>
</dbReference>
<dbReference type="Gene3D" id="1.10.506.10">
    <property type="entry name" value="GTPase Activation - p120gap, domain 1"/>
    <property type="match status" value="1"/>
</dbReference>
<feature type="domain" description="Ras-GAP" evidence="3">
    <location>
        <begin position="809"/>
        <end position="930"/>
    </location>
</feature>
<dbReference type="InterPro" id="IPR008936">
    <property type="entry name" value="Rho_GTPase_activation_prot"/>
</dbReference>
<dbReference type="Pfam" id="PF00616">
    <property type="entry name" value="RasGAP"/>
    <property type="match status" value="1"/>
</dbReference>
<keyword evidence="2" id="KW-0175">Coiled coil</keyword>
<dbReference type="InterPro" id="IPR027267">
    <property type="entry name" value="AH/BAR_dom_sf"/>
</dbReference>
<dbReference type="SUPFAM" id="SSF103657">
    <property type="entry name" value="BAR/IMD domain-like"/>
    <property type="match status" value="1"/>
</dbReference>
<feature type="coiled-coil region" evidence="2">
    <location>
        <begin position="127"/>
        <end position="158"/>
    </location>
</feature>
<dbReference type="EMBL" id="RBNI01000287">
    <property type="protein sequence ID" value="RUP51991.1"/>
    <property type="molecule type" value="Genomic_DNA"/>
</dbReference>
<dbReference type="SUPFAM" id="SSF50729">
    <property type="entry name" value="PH domain-like"/>
    <property type="match status" value="2"/>
</dbReference>
<evidence type="ECO:0000313" key="5">
    <source>
        <dbReference type="Proteomes" id="UP000268093"/>
    </source>
</evidence>
<dbReference type="CDD" id="cd00030">
    <property type="entry name" value="C2"/>
    <property type="match status" value="1"/>
</dbReference>
<name>A0A433DMF7_9FUNG</name>
<evidence type="ECO:0000256" key="1">
    <source>
        <dbReference type="ARBA" id="ARBA00022468"/>
    </source>
</evidence>
<gene>
    <name evidence="4" type="ORF">BC936DRAFT_143812</name>
</gene>
<protein>
    <recommendedName>
        <fullName evidence="3">Ras-GAP domain-containing protein</fullName>
    </recommendedName>
</protein>
<evidence type="ECO:0000313" key="4">
    <source>
        <dbReference type="EMBL" id="RUP51991.1"/>
    </source>
</evidence>
<dbReference type="InterPro" id="IPR039360">
    <property type="entry name" value="Ras_GTPase"/>
</dbReference>
<dbReference type="Gene3D" id="2.30.29.30">
    <property type="entry name" value="Pleckstrin-homology domain (PH domain)/Phosphotyrosine-binding domain (PTB)"/>
    <property type="match status" value="1"/>
</dbReference>
<dbReference type="SUPFAM" id="SSF48350">
    <property type="entry name" value="GTPase activation domain, GAP"/>
    <property type="match status" value="1"/>
</dbReference>
<keyword evidence="5" id="KW-1185">Reference proteome</keyword>
<dbReference type="PANTHER" id="PTHR10194">
    <property type="entry name" value="RAS GTPASE-ACTIVATING PROTEINS"/>
    <property type="match status" value="1"/>
</dbReference>
<organism evidence="4 5">
    <name type="scientific">Jimgerdemannia flammicorona</name>
    <dbReference type="NCBI Taxonomy" id="994334"/>
    <lineage>
        <taxon>Eukaryota</taxon>
        <taxon>Fungi</taxon>
        <taxon>Fungi incertae sedis</taxon>
        <taxon>Mucoromycota</taxon>
        <taxon>Mucoromycotina</taxon>
        <taxon>Endogonomycetes</taxon>
        <taxon>Endogonales</taxon>
        <taxon>Endogonaceae</taxon>
        <taxon>Jimgerdemannia</taxon>
    </lineage>
</organism>
<keyword evidence="1" id="KW-0343">GTPase activation</keyword>
<dbReference type="PROSITE" id="PS50018">
    <property type="entry name" value="RAS_GTPASE_ACTIV_2"/>
    <property type="match status" value="1"/>
</dbReference>
<dbReference type="InterPro" id="IPR001936">
    <property type="entry name" value="RasGAP_dom"/>
</dbReference>
<dbReference type="PANTHER" id="PTHR10194:SF60">
    <property type="entry name" value="RAS GTPASE-ACTIVATING PROTEIN RASKOL"/>
    <property type="match status" value="1"/>
</dbReference>
<reference evidence="4 5" key="1">
    <citation type="journal article" date="2018" name="New Phytol.">
        <title>Phylogenomics of Endogonaceae and evolution of mycorrhizas within Mucoromycota.</title>
        <authorList>
            <person name="Chang Y."/>
            <person name="Desiro A."/>
            <person name="Na H."/>
            <person name="Sandor L."/>
            <person name="Lipzen A."/>
            <person name="Clum A."/>
            <person name="Barry K."/>
            <person name="Grigoriev I.V."/>
            <person name="Martin F.M."/>
            <person name="Stajich J.E."/>
            <person name="Smith M.E."/>
            <person name="Bonito G."/>
            <person name="Spatafora J.W."/>
        </authorList>
    </citation>
    <scope>NUCLEOTIDE SEQUENCE [LARGE SCALE GENOMIC DNA]</scope>
    <source>
        <strain evidence="4 5">GMNB39</strain>
    </source>
</reference>
<dbReference type="AlphaFoldDB" id="A0A433DMF7"/>
<accession>A0A433DMF7</accession>
<dbReference type="InterPro" id="IPR001849">
    <property type="entry name" value="PH_domain"/>
</dbReference>
<dbReference type="CDD" id="cd00821">
    <property type="entry name" value="PH"/>
    <property type="match status" value="1"/>
</dbReference>
<sequence>MRVIRFLACFARNFDSCNVSVATPTQAFSKSLQRIMTDFMEIIEFGSENSVQQKDKAPSSSSATWNLGSRIIEILGELDNVRATLLSRVQASVIGEHTGLPKSKSGCIELWLTCSTGFSGLFPPFFKDSLEEHRRQLDEKVKSTRDKLERTREEHEANVLRHCGHSRRRDTITGLNAFEKNAQAVFTTKQLLCSTSFEYLTLLTEVLKVMRSVACEKVNDIIMKMSSYHSNATTCLLTLARTLDGSRSDLVNHVTARSLTRRHPANPFQDFLAAYHASLGLSPPLKTSSSSAAIFGGLASATKMLALSGKSRTNVLSPDAYSSLLAGSQRSSRAGTYQNTTYRKSKDYAMRGYLMKRKIEDGLKVLRWNRLFLITPSYTPPVFPRYYFYIQLPEGFLMQHNGKKDPTILADLRTSSVRGLAGYEERDNVIEITSGPFVEILLQTETDAECRDWTAALFACQGPKKGITGLLSRQTSMYPLPSPRYVSAGKLHRQHKSSGALLDRVFLEPVQATFAYLKANCLTLHWLETDARSMKQKSLTGGSWRRVSASLKSDGLVHLFDEQDQIHLEPIHLPDLPRSYIHTLSATLHPGRDTFAVRTSLTHVHHLAADSGPDRDSWCSLMKCFAVPEVVGLSIDPNEKATFAYRYHRTLSVRIVEGRDIVKGSDAGGGLICEVVVDGDRKVRTGGQRGEGPPFWREQVVGHRTHKVRHHCPRRTFIPVRSIVHGETPEYWHPIEREARQSTFAGHVANLGQAHAAHRRTERVGELRVAVRYEEHIVLPLAEYEELTKFLLNLDNIPVLHDLAGSVPDLERLAETLLRIYDSHGVTLPWICAMADREVAMMAVDDVNILFRGNSLLTKSIDVYMKMVGLRYLDDTIGDIVRKICRDGANIEVDPTRLDKHDDMRVHWRTLLRYMGILWEAINNCKESCPSVVLLPLLIITYTERFCLADATHFLPSAFPCSELRAIFAHLQTLVVSRFTIEDGKRDDRTVRSSRYPHLAHPYLARQVAHELYEPGGPRREGALDGEPERVH</sequence>